<accession>A0ABT7UV69</accession>
<gene>
    <name evidence="1" type="ORF">QUW44_00190</name>
</gene>
<name>A0ABT7UV69_9LACO</name>
<dbReference type="RefSeq" id="WP_289585546.1">
    <property type="nucleotide sequence ID" value="NZ_JAUDDW010000001.1"/>
</dbReference>
<keyword evidence="2" id="KW-1185">Reference proteome</keyword>
<sequence length="75" mass="8589">MDEQENNSILDVVKNLILGLQDRKIITQEDGRVLTKEELVDAAIWDLTLYRKYHLNSDNKKVITGVKFGDPTSND</sequence>
<organism evidence="1 2">
    <name type="scientific">Limosilactobacillus pontis</name>
    <dbReference type="NCBI Taxonomy" id="35787"/>
    <lineage>
        <taxon>Bacteria</taxon>
        <taxon>Bacillati</taxon>
        <taxon>Bacillota</taxon>
        <taxon>Bacilli</taxon>
        <taxon>Lactobacillales</taxon>
        <taxon>Lactobacillaceae</taxon>
        <taxon>Limosilactobacillus</taxon>
    </lineage>
</organism>
<evidence type="ECO:0000313" key="2">
    <source>
        <dbReference type="Proteomes" id="UP001529343"/>
    </source>
</evidence>
<protein>
    <submittedName>
        <fullName evidence="1">Uncharacterized protein</fullName>
    </submittedName>
</protein>
<reference evidence="1 2" key="2">
    <citation type="submission" date="2023-06" db="EMBL/GenBank/DDBJ databases">
        <authorList>
            <person name="Zeman M."/>
            <person name="Kubasova T."/>
            <person name="Jahodarova E."/>
            <person name="Nykrynova M."/>
            <person name="Rychlik I."/>
        </authorList>
    </citation>
    <scope>NUCLEOTIDE SEQUENCE [LARGE SCALE GENOMIC DNA]</scope>
    <source>
        <strain evidence="1 2">161_Gplus</strain>
    </source>
</reference>
<comment type="caution">
    <text evidence="1">The sequence shown here is derived from an EMBL/GenBank/DDBJ whole genome shotgun (WGS) entry which is preliminary data.</text>
</comment>
<proteinExistence type="predicted"/>
<reference evidence="2" key="1">
    <citation type="submission" date="2023-06" db="EMBL/GenBank/DDBJ databases">
        <title>Identification and characterization of horizontal gene transfer across gut microbiota members of farm animals based on homology search.</title>
        <authorList>
            <person name="Zeman M."/>
            <person name="Kubasova T."/>
            <person name="Jahodarova E."/>
            <person name="Nykrynova M."/>
            <person name="Rychlik I."/>
        </authorList>
    </citation>
    <scope>NUCLEOTIDE SEQUENCE [LARGE SCALE GENOMIC DNA]</scope>
    <source>
        <strain evidence="2">161_Gplus</strain>
    </source>
</reference>
<dbReference type="Proteomes" id="UP001529343">
    <property type="component" value="Unassembled WGS sequence"/>
</dbReference>
<dbReference type="EMBL" id="JAUDDW010000001">
    <property type="protein sequence ID" value="MDM8265593.1"/>
    <property type="molecule type" value="Genomic_DNA"/>
</dbReference>
<evidence type="ECO:0000313" key="1">
    <source>
        <dbReference type="EMBL" id="MDM8265593.1"/>
    </source>
</evidence>